<comment type="function">
    <text evidence="6 8">Binds 23S rRNA and is also seen to make contacts with the A and possibly P site tRNAs.</text>
</comment>
<dbReference type="InterPro" id="IPR047873">
    <property type="entry name" value="Ribosomal_uL16"/>
</dbReference>
<reference evidence="9 10" key="1">
    <citation type="journal article" date="2016" name="Nat. Commun.">
        <title>Thousands of microbial genomes shed light on interconnected biogeochemical processes in an aquifer system.</title>
        <authorList>
            <person name="Anantharaman K."/>
            <person name="Brown C.T."/>
            <person name="Hug L.A."/>
            <person name="Sharon I."/>
            <person name="Castelle C.J."/>
            <person name="Probst A.J."/>
            <person name="Thomas B.C."/>
            <person name="Singh A."/>
            <person name="Wilkins M.J."/>
            <person name="Karaoz U."/>
            <person name="Brodie E.L."/>
            <person name="Williams K.H."/>
            <person name="Hubbard S.S."/>
            <person name="Banfield J.F."/>
        </authorList>
    </citation>
    <scope>NUCLEOTIDE SEQUENCE [LARGE SCALE GENOMIC DNA]</scope>
</reference>
<dbReference type="CDD" id="cd01433">
    <property type="entry name" value="Ribosomal_L16_L10e"/>
    <property type="match status" value="1"/>
</dbReference>
<dbReference type="NCBIfam" id="TIGR01164">
    <property type="entry name" value="rplP_bact"/>
    <property type="match status" value="1"/>
</dbReference>
<dbReference type="AlphaFoldDB" id="A0A1F5KCG7"/>
<keyword evidence="6 8" id="KW-0694">RNA-binding</keyword>
<evidence type="ECO:0000256" key="1">
    <source>
        <dbReference type="ARBA" id="ARBA00008931"/>
    </source>
</evidence>
<keyword evidence="4 6" id="KW-0687">Ribonucleoprotein</keyword>
<dbReference type="Pfam" id="PF00252">
    <property type="entry name" value="Ribosomal_L16"/>
    <property type="match status" value="1"/>
</dbReference>
<comment type="similarity">
    <text evidence="1 6 7">Belongs to the universal ribosomal protein uL16 family.</text>
</comment>
<evidence type="ECO:0000256" key="6">
    <source>
        <dbReference type="HAMAP-Rule" id="MF_01342"/>
    </source>
</evidence>
<evidence type="ECO:0000256" key="5">
    <source>
        <dbReference type="ARBA" id="ARBA00035198"/>
    </source>
</evidence>
<evidence type="ECO:0000313" key="9">
    <source>
        <dbReference type="EMBL" id="OGE38559.1"/>
    </source>
</evidence>
<dbReference type="GO" id="GO:0000049">
    <property type="term" value="F:tRNA binding"/>
    <property type="evidence" value="ECO:0007669"/>
    <property type="project" value="UniProtKB-KW"/>
</dbReference>
<dbReference type="GO" id="GO:0003735">
    <property type="term" value="F:structural constituent of ribosome"/>
    <property type="evidence" value="ECO:0007669"/>
    <property type="project" value="InterPro"/>
</dbReference>
<keyword evidence="6 8" id="KW-0699">rRNA-binding</keyword>
<dbReference type="InterPro" id="IPR000114">
    <property type="entry name" value="Ribosomal_uL16_bact-type"/>
</dbReference>
<evidence type="ECO:0000256" key="4">
    <source>
        <dbReference type="ARBA" id="ARBA00023274"/>
    </source>
</evidence>
<accession>A0A1F5KCG7</accession>
<dbReference type="HAMAP" id="MF_01342">
    <property type="entry name" value="Ribosomal_uL16"/>
    <property type="match status" value="1"/>
</dbReference>
<dbReference type="EMBL" id="MFDE01000018">
    <property type="protein sequence ID" value="OGE38559.1"/>
    <property type="molecule type" value="Genomic_DNA"/>
</dbReference>
<comment type="subunit">
    <text evidence="6 8">Part of the 50S ribosomal subunit.</text>
</comment>
<keyword evidence="2 6" id="KW-0820">tRNA-binding</keyword>
<evidence type="ECO:0000313" key="10">
    <source>
        <dbReference type="Proteomes" id="UP000176527"/>
    </source>
</evidence>
<dbReference type="PRINTS" id="PR00060">
    <property type="entry name" value="RIBOSOMALL16"/>
</dbReference>
<comment type="caution">
    <text evidence="9">The sequence shown here is derived from an EMBL/GenBank/DDBJ whole genome shotgun (WGS) entry which is preliminary data.</text>
</comment>
<dbReference type="PANTHER" id="PTHR12220">
    <property type="entry name" value="50S/60S RIBOSOMAL PROTEIN L16"/>
    <property type="match status" value="1"/>
</dbReference>
<evidence type="ECO:0000256" key="7">
    <source>
        <dbReference type="RuleBase" id="RU004413"/>
    </source>
</evidence>
<dbReference type="Proteomes" id="UP000176527">
    <property type="component" value="Unassembled WGS sequence"/>
</dbReference>
<dbReference type="GO" id="GO:0006412">
    <property type="term" value="P:translation"/>
    <property type="evidence" value="ECO:0007669"/>
    <property type="project" value="UniProtKB-UniRule"/>
</dbReference>
<dbReference type="PROSITE" id="PS00586">
    <property type="entry name" value="RIBOSOMAL_L16_1"/>
    <property type="match status" value="1"/>
</dbReference>
<dbReference type="FunFam" id="3.90.1170.10:FF:000001">
    <property type="entry name" value="50S ribosomal protein L16"/>
    <property type="match status" value="1"/>
</dbReference>
<dbReference type="InterPro" id="IPR016180">
    <property type="entry name" value="Ribosomal_uL16_dom"/>
</dbReference>
<proteinExistence type="inferred from homology"/>
<name>A0A1F5KCG7_9BACT</name>
<evidence type="ECO:0000256" key="8">
    <source>
        <dbReference type="RuleBase" id="RU004414"/>
    </source>
</evidence>
<dbReference type="SUPFAM" id="SSF54686">
    <property type="entry name" value="Ribosomal protein L16p/L10e"/>
    <property type="match status" value="1"/>
</dbReference>
<dbReference type="GO" id="GO:0022625">
    <property type="term" value="C:cytosolic large ribosomal subunit"/>
    <property type="evidence" value="ECO:0007669"/>
    <property type="project" value="TreeGrafter"/>
</dbReference>
<dbReference type="GO" id="GO:0019843">
    <property type="term" value="F:rRNA binding"/>
    <property type="evidence" value="ECO:0007669"/>
    <property type="project" value="UniProtKB-UniRule"/>
</dbReference>
<organism evidence="9 10">
    <name type="scientific">Candidatus Daviesbacteria bacterium RIFCSPHIGHO2_12_FULL_37_11</name>
    <dbReference type="NCBI Taxonomy" id="1797777"/>
    <lineage>
        <taxon>Bacteria</taxon>
        <taxon>Candidatus Daviesiibacteriota</taxon>
    </lineage>
</organism>
<evidence type="ECO:0000256" key="3">
    <source>
        <dbReference type="ARBA" id="ARBA00022980"/>
    </source>
</evidence>
<dbReference type="Gene3D" id="3.90.1170.10">
    <property type="entry name" value="Ribosomal protein L10e/L16"/>
    <property type="match status" value="1"/>
</dbReference>
<gene>
    <name evidence="6" type="primary">rplP</name>
    <name evidence="9" type="ORF">A3F00_01545</name>
</gene>
<dbReference type="PANTHER" id="PTHR12220:SF13">
    <property type="entry name" value="LARGE RIBOSOMAL SUBUNIT PROTEIN UL16M"/>
    <property type="match status" value="1"/>
</dbReference>
<sequence>MALLQPGRTKYRKQFRGKMGGIATRSNKLNFGQFGLKAMESGWLTSRQIEAARRAMTNYTKRGGRIWIRVFPDKPITKHPAEAPMGSGKGDVEGYVAVVKRGQFIFEMGAVTTDIATEAMRLAAHKLPVSTKFIIKGEF</sequence>
<keyword evidence="3 6" id="KW-0689">Ribosomal protein</keyword>
<protein>
    <recommendedName>
        <fullName evidence="5 6">Large ribosomal subunit protein uL16</fullName>
    </recommendedName>
</protein>
<evidence type="ECO:0000256" key="2">
    <source>
        <dbReference type="ARBA" id="ARBA00022555"/>
    </source>
</evidence>
<dbReference type="InterPro" id="IPR020798">
    <property type="entry name" value="Ribosomal_uL16_CS"/>
</dbReference>
<dbReference type="InterPro" id="IPR036920">
    <property type="entry name" value="Ribosomal_uL16_sf"/>
</dbReference>